<evidence type="ECO:0000313" key="3">
    <source>
        <dbReference type="Proteomes" id="UP000282087"/>
    </source>
</evidence>
<proteinExistence type="predicted"/>
<organism evidence="1 3">
    <name type="scientific">Peronospora effusa</name>
    <dbReference type="NCBI Taxonomy" id="542832"/>
    <lineage>
        <taxon>Eukaryota</taxon>
        <taxon>Sar</taxon>
        <taxon>Stramenopiles</taxon>
        <taxon>Oomycota</taxon>
        <taxon>Peronosporomycetes</taxon>
        <taxon>Peronosporales</taxon>
        <taxon>Peronosporaceae</taxon>
        <taxon>Peronospora</taxon>
    </lineage>
</organism>
<comment type="caution">
    <text evidence="1">The sequence shown here is derived from an EMBL/GenBank/DDBJ whole genome shotgun (WGS) entry which is preliminary data.</text>
</comment>
<evidence type="ECO:0000313" key="4">
    <source>
        <dbReference type="Proteomes" id="UP000286097"/>
    </source>
</evidence>
<gene>
    <name evidence="2" type="ORF">DD237_003270</name>
    <name evidence="1" type="ORF">DD238_002548</name>
</gene>
<evidence type="ECO:0000313" key="2">
    <source>
        <dbReference type="EMBL" id="RQM09548.1"/>
    </source>
</evidence>
<dbReference type="Proteomes" id="UP000286097">
    <property type="component" value="Unassembled WGS sequence"/>
</dbReference>
<evidence type="ECO:0000313" key="1">
    <source>
        <dbReference type="EMBL" id="RMX65183.1"/>
    </source>
</evidence>
<protein>
    <submittedName>
        <fullName evidence="1">Uncharacterized protein</fullName>
    </submittedName>
</protein>
<dbReference type="EMBL" id="QLLG01000262">
    <property type="protein sequence ID" value="RMX65183.1"/>
    <property type="molecule type" value="Genomic_DNA"/>
</dbReference>
<keyword evidence="3" id="KW-1185">Reference proteome</keyword>
<dbReference type="Proteomes" id="UP000282087">
    <property type="component" value="Unassembled WGS sequence"/>
</dbReference>
<name>A0A3M6VG83_9STRA</name>
<sequence length="118" mass="13667">MTQSRHCEIDVARFRKELLFVCCKSDGPSTDRVRQLHDILPSPTDMMLSPVSRALRARSFASKRTSIHSHRLASTCSHSQFSSTFLLPYRPFNDYTSDLHYTLFRSNTRLLQFQLDPS</sequence>
<reference evidence="3 4" key="1">
    <citation type="submission" date="2018-06" db="EMBL/GenBank/DDBJ databases">
        <title>Comparative genomics of downy mildews reveals potential adaptations to biotrophy.</title>
        <authorList>
            <person name="Fletcher K."/>
            <person name="Klosterman S.J."/>
            <person name="Derevnina L."/>
            <person name="Martin F."/>
            <person name="Koike S."/>
            <person name="Reyes Chin-Wo S."/>
            <person name="Mou B."/>
            <person name="Michelmore R."/>
        </authorList>
    </citation>
    <scope>NUCLEOTIDE SEQUENCE [LARGE SCALE GENOMIC DNA]</scope>
    <source>
        <strain evidence="2 4">R13</strain>
        <strain evidence="1 3">R14</strain>
    </source>
</reference>
<dbReference type="EMBL" id="QKXF01000687">
    <property type="protein sequence ID" value="RQM09548.1"/>
    <property type="molecule type" value="Genomic_DNA"/>
</dbReference>
<dbReference type="AlphaFoldDB" id="A0A3M6VG83"/>
<accession>A0A3M6VG83</accession>
<dbReference type="VEuPathDB" id="FungiDB:DD237_003270"/>